<dbReference type="Proteomes" id="UP001589609">
    <property type="component" value="Unassembled WGS sequence"/>
</dbReference>
<proteinExistence type="inferred from homology"/>
<dbReference type="Pfam" id="PF03323">
    <property type="entry name" value="GerA"/>
    <property type="match status" value="1"/>
</dbReference>
<feature type="transmembrane region" description="Helical" evidence="6">
    <location>
        <begin position="315"/>
        <end position="337"/>
    </location>
</feature>
<dbReference type="PANTHER" id="PTHR22550:SF5">
    <property type="entry name" value="LEUCINE ZIPPER PROTEIN 4"/>
    <property type="match status" value="1"/>
</dbReference>
<protein>
    <submittedName>
        <fullName evidence="7">Spore germination protein</fullName>
    </submittedName>
</protein>
<evidence type="ECO:0000256" key="4">
    <source>
        <dbReference type="PIRNR" id="PIRNR005690"/>
    </source>
</evidence>
<evidence type="ECO:0000256" key="5">
    <source>
        <dbReference type="SAM" id="MobiDB-lite"/>
    </source>
</evidence>
<organism evidence="7 8">
    <name type="scientific">Ectobacillus funiculus</name>
    <dbReference type="NCBI Taxonomy" id="137993"/>
    <lineage>
        <taxon>Bacteria</taxon>
        <taxon>Bacillati</taxon>
        <taxon>Bacillota</taxon>
        <taxon>Bacilli</taxon>
        <taxon>Bacillales</taxon>
        <taxon>Bacillaceae</taxon>
        <taxon>Ectobacillus</taxon>
    </lineage>
</organism>
<comment type="similarity">
    <text evidence="2 4">Belongs to the GerABKA family.</text>
</comment>
<keyword evidence="8" id="KW-1185">Reference proteome</keyword>
<dbReference type="InterPro" id="IPR004995">
    <property type="entry name" value="Spore_Ger"/>
</dbReference>
<comment type="subcellular location">
    <subcellularLocation>
        <location evidence="4">Cell membrane</location>
    </subcellularLocation>
    <subcellularLocation>
        <location evidence="1">Membrane</location>
        <topology evidence="1">Multi-pass membrane protein</topology>
    </subcellularLocation>
</comment>
<evidence type="ECO:0000313" key="8">
    <source>
        <dbReference type="Proteomes" id="UP001589609"/>
    </source>
</evidence>
<keyword evidence="6" id="KW-0812">Transmembrane</keyword>
<keyword evidence="3 4" id="KW-0472">Membrane</keyword>
<evidence type="ECO:0000256" key="2">
    <source>
        <dbReference type="ARBA" id="ARBA00005278"/>
    </source>
</evidence>
<feature type="transmembrane region" description="Helical" evidence="6">
    <location>
        <begin position="442"/>
        <end position="463"/>
    </location>
</feature>
<sequence length="530" mass="58631">MKFLRGKNKYPEAEQRNESISDAEACPLEANLETMLYKIKQELGDSPDLVTRSFEIGSTPSIPVRVVYISGLADEQAINEYIIRALMVDTAESKLEIDCNHVFDLILNNALTIGDVAVLTDWNELIFSILSGDTIILIEGHAKAIASSTKGGQWRAITESTTQVNIRGPKDSFNESIATNIALVRRHLKSPKLRLETMRIGNVSQTNVAIMYLKGIVSDELLQEVRQRLTDIKIDAVLDSGYLEELIQDQTLTPFPTIYNTERPDVISGNLLEGRIAVLVDGTPFTLIVPTIFSQFFQASEDYYQRYDIVVLMRLIRYTSFFILLLGPSFYIAVTTYHPEMLPTALLINIMAQREGVPFPAFIEAVIMEATFEVLREAGIRMPRAVGQAVSIVGAIVLGQAAVEAGVVTGLMVIVVAITGIASFAIPAYNLTIAARMIRFPLMIISAVLGFYGMTLALILLVAHMNSLRSFGIPYLAPFTPFSLKGQKDTVIRAPFKSYVTQSRVIDQTNAENTQTQTDELKSSASESRK</sequence>
<feature type="transmembrane region" description="Helical" evidence="6">
    <location>
        <begin position="409"/>
        <end position="430"/>
    </location>
</feature>
<name>A0ABV5WEC3_9BACI</name>
<evidence type="ECO:0000256" key="3">
    <source>
        <dbReference type="ARBA" id="ARBA00023136"/>
    </source>
</evidence>
<dbReference type="InterPro" id="IPR050768">
    <property type="entry name" value="UPF0353/GerABKA_families"/>
</dbReference>
<feature type="compositionally biased region" description="Basic and acidic residues" evidence="5">
    <location>
        <begin position="519"/>
        <end position="530"/>
    </location>
</feature>
<dbReference type="RefSeq" id="WP_379949234.1">
    <property type="nucleotide sequence ID" value="NZ_JBHMAF010000049.1"/>
</dbReference>
<accession>A0ABV5WEC3</accession>
<feature type="region of interest" description="Disordered" evidence="5">
    <location>
        <begin position="510"/>
        <end position="530"/>
    </location>
</feature>
<dbReference type="PANTHER" id="PTHR22550">
    <property type="entry name" value="SPORE GERMINATION PROTEIN"/>
    <property type="match status" value="1"/>
</dbReference>
<gene>
    <name evidence="7" type="ORF">ACFFMS_10795</name>
</gene>
<dbReference type="PIRSF" id="PIRSF005690">
    <property type="entry name" value="GerBA"/>
    <property type="match status" value="1"/>
</dbReference>
<dbReference type="EMBL" id="JBHMAF010000049">
    <property type="protein sequence ID" value="MFB9758949.1"/>
    <property type="molecule type" value="Genomic_DNA"/>
</dbReference>
<evidence type="ECO:0000313" key="7">
    <source>
        <dbReference type="EMBL" id="MFB9758949.1"/>
    </source>
</evidence>
<keyword evidence="6" id="KW-1133">Transmembrane helix</keyword>
<evidence type="ECO:0000256" key="6">
    <source>
        <dbReference type="SAM" id="Phobius"/>
    </source>
</evidence>
<evidence type="ECO:0000256" key="1">
    <source>
        <dbReference type="ARBA" id="ARBA00004141"/>
    </source>
</evidence>
<reference evidence="7 8" key="1">
    <citation type="submission" date="2024-09" db="EMBL/GenBank/DDBJ databases">
        <authorList>
            <person name="Sun Q."/>
            <person name="Mori K."/>
        </authorList>
    </citation>
    <scope>NUCLEOTIDE SEQUENCE [LARGE SCALE GENOMIC DNA]</scope>
    <source>
        <strain evidence="7 8">JCM 11201</strain>
    </source>
</reference>
<comment type="caution">
    <text evidence="7">The sequence shown here is derived from an EMBL/GenBank/DDBJ whole genome shotgun (WGS) entry which is preliminary data.</text>
</comment>